<name>I4FLK2_MICAE</name>
<evidence type="ECO:0000313" key="2">
    <source>
        <dbReference type="Proteomes" id="UP000003172"/>
    </source>
</evidence>
<proteinExistence type="predicted"/>
<comment type="caution">
    <text evidence="1">The sequence shown here is derived from an EMBL/GenBank/DDBJ whole genome shotgun (WGS) entry which is preliminary data.</text>
</comment>
<dbReference type="AlphaFoldDB" id="I4FLK2"/>
<sequence length="64" mass="6953">MTSGINGVRICEVDHSVVSQNSSLNCPHDSHFVNLVKQIKEINAQLIVAHQAQLITRGTCAVNL</sequence>
<dbReference type="Proteomes" id="UP000003172">
    <property type="component" value="Unassembled WGS sequence"/>
</dbReference>
<evidence type="ECO:0000313" key="1">
    <source>
        <dbReference type="EMBL" id="CCH96527.1"/>
    </source>
</evidence>
<dbReference type="EMBL" id="CAII01000137">
    <property type="protein sequence ID" value="CCH96527.1"/>
    <property type="molecule type" value="Genomic_DNA"/>
</dbReference>
<dbReference type="HOGENOM" id="CLU_2862791_0_0_3"/>
<reference evidence="1 2" key="1">
    <citation type="submission" date="2012-04" db="EMBL/GenBank/DDBJ databases">
        <authorList>
            <person name="Genoscope - CEA"/>
        </authorList>
    </citation>
    <scope>NUCLEOTIDE SEQUENCE [LARGE SCALE GENOMIC DNA]</scope>
    <source>
        <strain evidence="1 2">9717</strain>
    </source>
</reference>
<organism evidence="1 2">
    <name type="scientific">Microcystis aeruginosa PCC 9717</name>
    <dbReference type="NCBI Taxonomy" id="1160286"/>
    <lineage>
        <taxon>Bacteria</taxon>
        <taxon>Bacillati</taxon>
        <taxon>Cyanobacteriota</taxon>
        <taxon>Cyanophyceae</taxon>
        <taxon>Oscillatoriophycideae</taxon>
        <taxon>Chroococcales</taxon>
        <taxon>Microcystaceae</taxon>
        <taxon>Microcystis</taxon>
    </lineage>
</organism>
<gene>
    <name evidence="1" type="ORF">MICAB_2210002</name>
</gene>
<accession>I4FLK2</accession>
<protein>
    <submittedName>
        <fullName evidence="1">Uncharacterized protein</fullName>
    </submittedName>
</protein>